<dbReference type="RefSeq" id="WP_115549147.1">
    <property type="nucleotide sequence ID" value="NZ_QRGP01000001.1"/>
</dbReference>
<dbReference type="EMBL" id="QRGP01000001">
    <property type="protein sequence ID" value="RDV07603.1"/>
    <property type="molecule type" value="Genomic_DNA"/>
</dbReference>
<protein>
    <submittedName>
        <fullName evidence="2">Uncharacterized protein</fullName>
    </submittedName>
</protein>
<organism evidence="2 3">
    <name type="scientific">Sphingorhabdus pulchriflava</name>
    <dbReference type="NCBI Taxonomy" id="2292257"/>
    <lineage>
        <taxon>Bacteria</taxon>
        <taxon>Pseudomonadati</taxon>
        <taxon>Pseudomonadota</taxon>
        <taxon>Alphaproteobacteria</taxon>
        <taxon>Sphingomonadales</taxon>
        <taxon>Sphingomonadaceae</taxon>
        <taxon>Sphingorhabdus</taxon>
    </lineage>
</organism>
<proteinExistence type="predicted"/>
<evidence type="ECO:0000313" key="3">
    <source>
        <dbReference type="Proteomes" id="UP000263833"/>
    </source>
</evidence>
<dbReference type="AlphaFoldDB" id="A0A371BJN8"/>
<feature type="signal peptide" evidence="1">
    <location>
        <begin position="1"/>
        <end position="23"/>
    </location>
</feature>
<comment type="caution">
    <text evidence="2">The sequence shown here is derived from an EMBL/GenBank/DDBJ whole genome shotgun (WGS) entry which is preliminary data.</text>
</comment>
<sequence length="164" mass="18648">MTNARRSLWILLATIAFTSPVHADWKGTSWGQQPSDVERIIGAKAKSIRPSIKDREGVGKLGNTYFFVDGSTKSTANFYYDDRGLKSIEITSKSSKCNDVFSNLTKIYGKHIRHSNQTILHLFIWHDVEQHNRIRLLVIGSGSQCSTYYERLADYEEIDKSSTN</sequence>
<reference evidence="3" key="1">
    <citation type="submission" date="2018-08" db="EMBL/GenBank/DDBJ databases">
        <authorList>
            <person name="Kim S.-J."/>
            <person name="Jung G.-Y."/>
        </authorList>
    </citation>
    <scope>NUCLEOTIDE SEQUENCE [LARGE SCALE GENOMIC DNA]</scope>
    <source>
        <strain evidence="3">GY_G</strain>
    </source>
</reference>
<dbReference type="Proteomes" id="UP000263833">
    <property type="component" value="Unassembled WGS sequence"/>
</dbReference>
<keyword evidence="1" id="KW-0732">Signal</keyword>
<dbReference type="OrthoDB" id="7348352at2"/>
<evidence type="ECO:0000256" key="1">
    <source>
        <dbReference type="SAM" id="SignalP"/>
    </source>
</evidence>
<accession>A0A371BJN8</accession>
<evidence type="ECO:0000313" key="2">
    <source>
        <dbReference type="EMBL" id="RDV07603.1"/>
    </source>
</evidence>
<name>A0A371BJN8_9SPHN</name>
<keyword evidence="3" id="KW-1185">Reference proteome</keyword>
<gene>
    <name evidence="2" type="ORF">DXH95_09795</name>
</gene>
<feature type="chain" id="PRO_5016752957" evidence="1">
    <location>
        <begin position="24"/>
        <end position="164"/>
    </location>
</feature>